<sequence length="145" mass="15364">MNQLQRSADQEGVFSSAMDISSSLAQDWIQPATDFNNLTSLGFDSMFQFNGQTDSFPIDHAEFATTDFGFPSGMTGPIPIFDSATTGHANHVSNSNNTLSNGNISHLGGNPVDNILLEPSGGSVNLSLALKPHYIKSLKASAATK</sequence>
<dbReference type="OrthoDB" id="5600360at2759"/>
<organism evidence="1 2">
    <name type="scientific">Modicella reniformis</name>
    <dbReference type="NCBI Taxonomy" id="1440133"/>
    <lineage>
        <taxon>Eukaryota</taxon>
        <taxon>Fungi</taxon>
        <taxon>Fungi incertae sedis</taxon>
        <taxon>Mucoromycota</taxon>
        <taxon>Mortierellomycotina</taxon>
        <taxon>Mortierellomycetes</taxon>
        <taxon>Mortierellales</taxon>
        <taxon>Mortierellaceae</taxon>
        <taxon>Modicella</taxon>
    </lineage>
</organism>
<dbReference type="Proteomes" id="UP000749646">
    <property type="component" value="Unassembled WGS sequence"/>
</dbReference>
<proteinExistence type="predicted"/>
<evidence type="ECO:0000313" key="1">
    <source>
        <dbReference type="EMBL" id="KAF9969724.1"/>
    </source>
</evidence>
<dbReference type="EMBL" id="JAAAHW010005143">
    <property type="protein sequence ID" value="KAF9969724.1"/>
    <property type="molecule type" value="Genomic_DNA"/>
</dbReference>
<keyword evidence="2" id="KW-1185">Reference proteome</keyword>
<name>A0A9P6M7Q3_9FUNG</name>
<dbReference type="AlphaFoldDB" id="A0A9P6M7Q3"/>
<gene>
    <name evidence="1" type="ORF">BGZ65_011680</name>
</gene>
<reference evidence="1" key="1">
    <citation type="journal article" date="2020" name="Fungal Divers.">
        <title>Resolving the Mortierellaceae phylogeny through synthesis of multi-gene phylogenetics and phylogenomics.</title>
        <authorList>
            <person name="Vandepol N."/>
            <person name="Liber J."/>
            <person name="Desiro A."/>
            <person name="Na H."/>
            <person name="Kennedy M."/>
            <person name="Barry K."/>
            <person name="Grigoriev I.V."/>
            <person name="Miller A.N."/>
            <person name="O'Donnell K."/>
            <person name="Stajich J.E."/>
            <person name="Bonito G."/>
        </authorList>
    </citation>
    <scope>NUCLEOTIDE SEQUENCE</scope>
    <source>
        <strain evidence="1">MES-2147</strain>
    </source>
</reference>
<protein>
    <submittedName>
        <fullName evidence="1">Uncharacterized protein</fullName>
    </submittedName>
</protein>
<accession>A0A9P6M7Q3</accession>
<feature type="non-terminal residue" evidence="1">
    <location>
        <position position="1"/>
    </location>
</feature>
<evidence type="ECO:0000313" key="2">
    <source>
        <dbReference type="Proteomes" id="UP000749646"/>
    </source>
</evidence>
<comment type="caution">
    <text evidence="1">The sequence shown here is derived from an EMBL/GenBank/DDBJ whole genome shotgun (WGS) entry which is preliminary data.</text>
</comment>